<dbReference type="PANTHER" id="PTHR43559:SF3">
    <property type="entry name" value="HYDROLASE YCAC-RELATED"/>
    <property type="match status" value="1"/>
</dbReference>
<dbReference type="SUPFAM" id="SSF52499">
    <property type="entry name" value="Isochorismatase-like hydrolases"/>
    <property type="match status" value="1"/>
</dbReference>
<comment type="similarity">
    <text evidence="1">Belongs to the isochorismatase family.</text>
</comment>
<evidence type="ECO:0000259" key="3">
    <source>
        <dbReference type="Pfam" id="PF00857"/>
    </source>
</evidence>
<gene>
    <name evidence="4" type="ORF">DNG_05697</name>
</gene>
<feature type="chain" id="PRO_5042069213" description="Isochorismatase-like domain-containing protein" evidence="2">
    <location>
        <begin position="17"/>
        <end position="251"/>
    </location>
</feature>
<proteinExistence type="inferred from homology"/>
<evidence type="ECO:0000256" key="1">
    <source>
        <dbReference type="ARBA" id="ARBA00006336"/>
    </source>
</evidence>
<accession>A0AAE8SVQ5</accession>
<keyword evidence="2" id="KW-0732">Signal</keyword>
<dbReference type="EMBL" id="ONZQ02000007">
    <property type="protein sequence ID" value="SPO03016.1"/>
    <property type="molecule type" value="Genomic_DNA"/>
</dbReference>
<reference evidence="4" key="1">
    <citation type="submission" date="2018-03" db="EMBL/GenBank/DDBJ databases">
        <authorList>
            <person name="Guldener U."/>
        </authorList>
    </citation>
    <scope>NUCLEOTIDE SEQUENCE</scope>
</reference>
<feature type="signal peptide" evidence="2">
    <location>
        <begin position="1"/>
        <end position="16"/>
    </location>
</feature>
<dbReference type="Proteomes" id="UP001187682">
    <property type="component" value="Unassembled WGS sequence"/>
</dbReference>
<dbReference type="Gene3D" id="3.40.50.850">
    <property type="entry name" value="Isochorismatase-like"/>
    <property type="match status" value="1"/>
</dbReference>
<dbReference type="InterPro" id="IPR036380">
    <property type="entry name" value="Isochorismatase-like_sf"/>
</dbReference>
<dbReference type="InterPro" id="IPR000868">
    <property type="entry name" value="Isochorismatase-like_dom"/>
</dbReference>
<comment type="caution">
    <text evidence="4">The sequence shown here is derived from an EMBL/GenBank/DDBJ whole genome shotgun (WGS) entry which is preliminary data.</text>
</comment>
<evidence type="ECO:0000256" key="2">
    <source>
        <dbReference type="SAM" id="SignalP"/>
    </source>
</evidence>
<dbReference type="InterPro" id="IPR053152">
    <property type="entry name" value="Hydrolase_YcaC-like"/>
</dbReference>
<feature type="domain" description="Isochorismatase-like" evidence="3">
    <location>
        <begin position="45"/>
        <end position="195"/>
    </location>
</feature>
<dbReference type="Pfam" id="PF00857">
    <property type="entry name" value="Isochorismatase"/>
    <property type="match status" value="1"/>
</dbReference>
<evidence type="ECO:0000313" key="4">
    <source>
        <dbReference type="EMBL" id="SPO03016.1"/>
    </source>
</evidence>
<protein>
    <recommendedName>
        <fullName evidence="3">Isochorismatase-like domain-containing protein</fullName>
    </recommendedName>
</protein>
<dbReference type="AlphaFoldDB" id="A0AAE8SVQ5"/>
<evidence type="ECO:0000313" key="5">
    <source>
        <dbReference type="Proteomes" id="UP001187682"/>
    </source>
</evidence>
<dbReference type="PANTHER" id="PTHR43559">
    <property type="entry name" value="HYDROLASE YCAC-RELATED"/>
    <property type="match status" value="1"/>
</dbReference>
<sequence>MKPFFLIAITAALTHALGVRQDGGRTGPSLTPGPVYQRLDKTDALLVMVDIQEGLINLVKDADTALYRSNILAHSGLAQVFDLPVIITTSAPAGPNGVVPKELLAMHPNATVIDRSGEVNAWDNEEFREAVRESGKSQVIVAGIATDVCTTFLALSLRQEGYGVWANADASGTTSVFVRDLANQRMLGAGVQVLSILALMSELMRSWADTPGAKELLPWIDTHFPHYGFIARAHGHAIQDGVFLPGEDVIL</sequence>
<keyword evidence="5" id="KW-1185">Reference proteome</keyword>
<name>A0AAE8SVQ5_9PEZI</name>
<organism evidence="4 5">
    <name type="scientific">Cephalotrichum gorgonifer</name>
    <dbReference type="NCBI Taxonomy" id="2041049"/>
    <lineage>
        <taxon>Eukaryota</taxon>
        <taxon>Fungi</taxon>
        <taxon>Dikarya</taxon>
        <taxon>Ascomycota</taxon>
        <taxon>Pezizomycotina</taxon>
        <taxon>Sordariomycetes</taxon>
        <taxon>Hypocreomycetidae</taxon>
        <taxon>Microascales</taxon>
        <taxon>Microascaceae</taxon>
        <taxon>Cephalotrichum</taxon>
    </lineage>
</organism>